<reference evidence="3 4" key="1">
    <citation type="submission" date="2019-01" db="EMBL/GenBank/DDBJ databases">
        <authorList>
            <person name="Chen W.-M."/>
        </authorList>
    </citation>
    <scope>NUCLEOTIDE SEQUENCE [LARGE SCALE GENOMIC DNA]</scope>
    <source>
        <strain evidence="3 4">CCP-7</strain>
    </source>
</reference>
<protein>
    <submittedName>
        <fullName evidence="3">Aa3-type cytochrome c oxidase subunit IV</fullName>
    </submittedName>
</protein>
<dbReference type="Gene3D" id="1.20.5.160">
    <property type="entry name" value="Bacterial aa3 type cytochrome c oxidase subunit IV"/>
    <property type="match status" value="1"/>
</dbReference>
<evidence type="ECO:0000256" key="1">
    <source>
        <dbReference type="SAM" id="Phobius"/>
    </source>
</evidence>
<dbReference type="EMBL" id="SACN01000001">
    <property type="protein sequence ID" value="RVT94094.1"/>
    <property type="molecule type" value="Genomic_DNA"/>
</dbReference>
<keyword evidence="1" id="KW-0812">Transmembrane</keyword>
<accession>A0A437M9B2</accession>
<sequence length="45" mass="4745">MADKGAPMDYKAHNRTFSGFVTLIKVGTIASSLVGLLVVILIAPK</sequence>
<dbReference type="AlphaFoldDB" id="A0A437M9B2"/>
<dbReference type="Pfam" id="PF07835">
    <property type="entry name" value="COX4_pro_2"/>
    <property type="match status" value="1"/>
</dbReference>
<name>A0A437M9B2_9SPHN</name>
<comment type="caution">
    <text evidence="3">The sequence shown here is derived from an EMBL/GenBank/DDBJ whole genome shotgun (WGS) entry which is preliminary data.</text>
</comment>
<feature type="domain" description="Cytochrome c oxidase subunit IV bacterial aa3 type" evidence="2">
    <location>
        <begin position="5"/>
        <end position="40"/>
    </location>
</feature>
<evidence type="ECO:0000259" key="2">
    <source>
        <dbReference type="Pfam" id="PF07835"/>
    </source>
</evidence>
<dbReference type="Proteomes" id="UP000282971">
    <property type="component" value="Unassembled WGS sequence"/>
</dbReference>
<gene>
    <name evidence="3" type="ORF">EOD43_09645</name>
</gene>
<organism evidence="3 4">
    <name type="scientific">Sphingomonas crocodyli</name>
    <dbReference type="NCBI Taxonomy" id="1979270"/>
    <lineage>
        <taxon>Bacteria</taxon>
        <taxon>Pseudomonadati</taxon>
        <taxon>Pseudomonadota</taxon>
        <taxon>Alphaproteobacteria</taxon>
        <taxon>Sphingomonadales</taxon>
        <taxon>Sphingomonadaceae</taxon>
        <taxon>Sphingomonas</taxon>
    </lineage>
</organism>
<dbReference type="RefSeq" id="WP_127743265.1">
    <property type="nucleotide sequence ID" value="NZ_SACN01000001.1"/>
</dbReference>
<keyword evidence="1" id="KW-0472">Membrane</keyword>
<evidence type="ECO:0000313" key="3">
    <source>
        <dbReference type="EMBL" id="RVT94094.1"/>
    </source>
</evidence>
<keyword evidence="1" id="KW-1133">Transmembrane helix</keyword>
<dbReference type="InterPro" id="IPR012422">
    <property type="entry name" value="Cyt_c_oxidase_su4_bac-aa3"/>
</dbReference>
<dbReference type="InterPro" id="IPR036596">
    <property type="entry name" value="Cyt-C_aa3_sf"/>
</dbReference>
<feature type="transmembrane region" description="Helical" evidence="1">
    <location>
        <begin position="20"/>
        <end position="43"/>
    </location>
</feature>
<keyword evidence="4" id="KW-1185">Reference proteome</keyword>
<dbReference type="SUPFAM" id="SSF81469">
    <property type="entry name" value="Bacterial aa3 type cytochrome c oxidase subunit IV"/>
    <property type="match status" value="1"/>
</dbReference>
<proteinExistence type="predicted"/>
<evidence type="ECO:0000313" key="4">
    <source>
        <dbReference type="Proteomes" id="UP000282971"/>
    </source>
</evidence>